<organism evidence="4 5">
    <name type="scientific">Saguinus oedipus</name>
    <name type="common">Cotton-top tamarin</name>
    <name type="synonym">Oedipomidas oedipus</name>
    <dbReference type="NCBI Taxonomy" id="9490"/>
    <lineage>
        <taxon>Eukaryota</taxon>
        <taxon>Metazoa</taxon>
        <taxon>Chordata</taxon>
        <taxon>Craniata</taxon>
        <taxon>Vertebrata</taxon>
        <taxon>Euteleostomi</taxon>
        <taxon>Mammalia</taxon>
        <taxon>Eutheria</taxon>
        <taxon>Euarchontoglires</taxon>
        <taxon>Primates</taxon>
        <taxon>Haplorrhini</taxon>
        <taxon>Platyrrhini</taxon>
        <taxon>Cebidae</taxon>
        <taxon>Callitrichinae</taxon>
        <taxon>Saguinus</taxon>
    </lineage>
</organism>
<evidence type="ECO:0000256" key="1">
    <source>
        <dbReference type="ARBA" id="ARBA00038791"/>
    </source>
</evidence>
<dbReference type="InterPro" id="IPR042172">
    <property type="entry name" value="Adenosylhomocyst_ase-like_sf"/>
</dbReference>
<keyword evidence="5" id="KW-1185">Reference proteome</keyword>
<dbReference type="PANTHER" id="PTHR23420:SF0">
    <property type="entry name" value="ADENOSYLHOMOCYSTEINASE"/>
    <property type="match status" value="1"/>
</dbReference>
<dbReference type="EMBL" id="JASSZA010000011">
    <property type="protein sequence ID" value="KAK2098254.1"/>
    <property type="molecule type" value="Genomic_DNA"/>
</dbReference>
<sequence>METLQLIEVNTPKLGHILKWSVKVLQGLCQNPVSRIPLIRSPLSFPDHPVFSLLGPSVLVAMTKAQSPLRLHHKHSSLSDKLPYKVIDISLDTWGQKALNIAENEMPGLMSMRELQLASKPLKGMYMAGCLHRTIEPAIHIEWQHLPHPGPCVGCHCQGWHSSIGLEEQKNKEYSWCIEQSLIQGRAPEHDSGG</sequence>
<accession>A0ABQ9UMI6</accession>
<name>A0ABQ9UMI6_SAGOE</name>
<evidence type="ECO:0000313" key="5">
    <source>
        <dbReference type="Proteomes" id="UP001266305"/>
    </source>
</evidence>
<evidence type="ECO:0000313" key="4">
    <source>
        <dbReference type="EMBL" id="KAK2098254.1"/>
    </source>
</evidence>
<dbReference type="Pfam" id="PF05221">
    <property type="entry name" value="AdoHcyase"/>
    <property type="match status" value="1"/>
</dbReference>
<evidence type="ECO:0000256" key="3">
    <source>
        <dbReference type="ARBA" id="ARBA00047800"/>
    </source>
</evidence>
<dbReference type="InterPro" id="IPR000043">
    <property type="entry name" value="Adenosylhomocysteinase-like"/>
</dbReference>
<dbReference type="PANTHER" id="PTHR23420">
    <property type="entry name" value="ADENOSYLHOMOCYSTEINASE"/>
    <property type="match status" value="1"/>
</dbReference>
<evidence type="ECO:0000256" key="2">
    <source>
        <dbReference type="ARBA" id="ARBA00045926"/>
    </source>
</evidence>
<comment type="subunit">
    <text evidence="1">Homotetramer. Interaction with AHCYL1.</text>
</comment>
<comment type="function">
    <text evidence="2">Catalyzes the hydrolysis of S-adenosyl-L-homocysteine to form adenosine and homocysteine. Binds copper ions.</text>
</comment>
<reference evidence="4 5" key="1">
    <citation type="submission" date="2023-05" db="EMBL/GenBank/DDBJ databases">
        <title>B98-5 Cell Line De Novo Hybrid Assembly: An Optical Mapping Approach.</title>
        <authorList>
            <person name="Kananen K."/>
            <person name="Auerbach J.A."/>
            <person name="Kautto E."/>
            <person name="Blachly J.S."/>
        </authorList>
    </citation>
    <scope>NUCLEOTIDE SEQUENCE [LARGE SCALE GENOMIC DNA]</scope>
    <source>
        <strain evidence="4">B95-8</strain>
        <tissue evidence="4">Cell line</tissue>
    </source>
</reference>
<comment type="caution">
    <text evidence="4">The sequence shown here is derived from an EMBL/GenBank/DDBJ whole genome shotgun (WGS) entry which is preliminary data.</text>
</comment>
<dbReference type="SUPFAM" id="SSF52283">
    <property type="entry name" value="Formate/glycerate dehydrogenase catalytic domain-like"/>
    <property type="match status" value="1"/>
</dbReference>
<dbReference type="Proteomes" id="UP001266305">
    <property type="component" value="Unassembled WGS sequence"/>
</dbReference>
<gene>
    <name evidence="4" type="ORF">P7K49_023705</name>
</gene>
<comment type="catalytic activity">
    <reaction evidence="3">
        <text>S-adenosyl-L-homocysteine + H2O = L-homocysteine + adenosine</text>
        <dbReference type="Rhea" id="RHEA:21708"/>
        <dbReference type="ChEBI" id="CHEBI:15377"/>
        <dbReference type="ChEBI" id="CHEBI:16335"/>
        <dbReference type="ChEBI" id="CHEBI:57856"/>
        <dbReference type="ChEBI" id="CHEBI:58199"/>
        <dbReference type="EC" id="3.13.2.1"/>
    </reaction>
    <physiologicalReaction direction="left-to-right" evidence="3">
        <dbReference type="Rhea" id="RHEA:21709"/>
    </physiologicalReaction>
</comment>
<proteinExistence type="predicted"/>
<dbReference type="Gene3D" id="3.40.50.1480">
    <property type="entry name" value="Adenosylhomocysteinase-like"/>
    <property type="match status" value="1"/>
</dbReference>
<protein>
    <submittedName>
        <fullName evidence="4">Uncharacterized protein</fullName>
    </submittedName>
</protein>